<evidence type="ECO:0000259" key="1">
    <source>
        <dbReference type="PROSITE" id="PS51186"/>
    </source>
</evidence>
<proteinExistence type="predicted"/>
<dbReference type="PANTHER" id="PTHR43072">
    <property type="entry name" value="N-ACETYLTRANSFERASE"/>
    <property type="match status" value="1"/>
</dbReference>
<reference evidence="2 3" key="1">
    <citation type="submission" date="2012-01" db="EMBL/GenBank/DDBJ databases">
        <title>Complete sequence of chromosome of Clostridium pasteurianum BC1.</title>
        <authorList>
            <consortium name="US DOE Joint Genome Institute"/>
            <person name="Lucas S."/>
            <person name="Han J."/>
            <person name="Lapidus A."/>
            <person name="Cheng J.-F."/>
            <person name="Goodwin L."/>
            <person name="Pitluck S."/>
            <person name="Peters L."/>
            <person name="Mikhailova N."/>
            <person name="Teshima H."/>
            <person name="Detter J.C."/>
            <person name="Han C."/>
            <person name="Tapia R."/>
            <person name="Land M."/>
            <person name="Hauser L."/>
            <person name="Kyrpides N."/>
            <person name="Ivanova N."/>
            <person name="Pagani I."/>
            <person name="Dunn J."/>
            <person name="Taghavi S."/>
            <person name="Francis A."/>
            <person name="van der Lelie D."/>
            <person name="Woyke T."/>
        </authorList>
    </citation>
    <scope>NUCLEOTIDE SEQUENCE [LARGE SCALE GENOMIC DNA]</scope>
    <source>
        <strain evidence="2 3">BC1</strain>
    </source>
</reference>
<dbReference type="AlphaFoldDB" id="R4K1B2"/>
<name>R4K1B2_CLOPA</name>
<dbReference type="Proteomes" id="UP000013523">
    <property type="component" value="Chromosome"/>
</dbReference>
<dbReference type="InterPro" id="IPR000182">
    <property type="entry name" value="GNAT_dom"/>
</dbReference>
<dbReference type="CDD" id="cd04301">
    <property type="entry name" value="NAT_SF"/>
    <property type="match status" value="1"/>
</dbReference>
<keyword evidence="2" id="KW-0808">Transferase</keyword>
<keyword evidence="3" id="KW-1185">Reference proteome</keyword>
<dbReference type="InterPro" id="IPR016181">
    <property type="entry name" value="Acyl_CoA_acyltransferase"/>
</dbReference>
<evidence type="ECO:0000313" key="2">
    <source>
        <dbReference type="EMBL" id="AGK95526.1"/>
    </source>
</evidence>
<dbReference type="PROSITE" id="PS51186">
    <property type="entry name" value="GNAT"/>
    <property type="match status" value="1"/>
</dbReference>
<accession>R4K1B2</accession>
<dbReference type="Pfam" id="PF00583">
    <property type="entry name" value="Acetyltransf_1"/>
    <property type="match status" value="1"/>
</dbReference>
<sequence>MIIEKLKAEDISDLLELYDELIPFEMSLEKSIENYKEIIENENYLLAVAKEDKKIIGSMLGICCKCLTLSFLVIEDVIVKADLRGKGIGKELMSALDEFAKAKGCAYAILVSSDFRKGAHKFYENLGFIDSVRGFRKIY</sequence>
<dbReference type="SUPFAM" id="SSF55729">
    <property type="entry name" value="Acyl-CoA N-acyltransferases (Nat)"/>
    <property type="match status" value="1"/>
</dbReference>
<feature type="domain" description="N-acetyltransferase" evidence="1">
    <location>
        <begin position="1"/>
        <end position="139"/>
    </location>
</feature>
<organism evidence="2 3">
    <name type="scientific">Clostridium pasteurianum BC1</name>
    <dbReference type="NCBI Taxonomy" id="86416"/>
    <lineage>
        <taxon>Bacteria</taxon>
        <taxon>Bacillati</taxon>
        <taxon>Bacillota</taxon>
        <taxon>Clostridia</taxon>
        <taxon>Eubacteriales</taxon>
        <taxon>Clostridiaceae</taxon>
        <taxon>Clostridium</taxon>
    </lineage>
</organism>
<dbReference type="STRING" id="86416.Clopa_0471"/>
<dbReference type="RefSeq" id="WP_015613853.1">
    <property type="nucleotide sequence ID" value="NC_021182.1"/>
</dbReference>
<protein>
    <submittedName>
        <fullName evidence="2">Putative acetyltransferase</fullName>
    </submittedName>
</protein>
<dbReference type="OrthoDB" id="9789603at2"/>
<dbReference type="GO" id="GO:0016747">
    <property type="term" value="F:acyltransferase activity, transferring groups other than amino-acyl groups"/>
    <property type="evidence" value="ECO:0007669"/>
    <property type="project" value="InterPro"/>
</dbReference>
<dbReference type="Gene3D" id="3.40.630.30">
    <property type="match status" value="1"/>
</dbReference>
<dbReference type="HOGENOM" id="CLU_013985_34_5_9"/>
<evidence type="ECO:0000313" key="3">
    <source>
        <dbReference type="Proteomes" id="UP000013523"/>
    </source>
</evidence>
<dbReference type="EMBL" id="CP003261">
    <property type="protein sequence ID" value="AGK95526.1"/>
    <property type="molecule type" value="Genomic_DNA"/>
</dbReference>
<dbReference type="KEGG" id="cpas:Clopa_0471"/>
<dbReference type="PATRIC" id="fig|86416.3.peg.450"/>
<dbReference type="eggNOG" id="COG0456">
    <property type="taxonomic scope" value="Bacteria"/>
</dbReference>
<gene>
    <name evidence="2" type="ORF">Clopa_0471</name>
</gene>